<dbReference type="AlphaFoldDB" id="A0A1H0LKN9"/>
<gene>
    <name evidence="2" type="ORF">SAMN04515671_1704</name>
</gene>
<accession>A0A1H0LKN9</accession>
<evidence type="ECO:0000256" key="1">
    <source>
        <dbReference type="SAM" id="MobiDB-lite"/>
    </source>
</evidence>
<feature type="region of interest" description="Disordered" evidence="1">
    <location>
        <begin position="1"/>
        <end position="20"/>
    </location>
</feature>
<organism evidence="2 3">
    <name type="scientific">Nakamurella panacisegetis</name>
    <dbReference type="NCBI Taxonomy" id="1090615"/>
    <lineage>
        <taxon>Bacteria</taxon>
        <taxon>Bacillati</taxon>
        <taxon>Actinomycetota</taxon>
        <taxon>Actinomycetes</taxon>
        <taxon>Nakamurellales</taxon>
        <taxon>Nakamurellaceae</taxon>
        <taxon>Nakamurella</taxon>
    </lineage>
</organism>
<protein>
    <submittedName>
        <fullName evidence="2">Uncharacterized protein</fullName>
    </submittedName>
</protein>
<evidence type="ECO:0000313" key="2">
    <source>
        <dbReference type="EMBL" id="SDO68777.1"/>
    </source>
</evidence>
<sequence>MQAAIPDDIPPPESGTPDIIGPPLAVFIAAGIAP</sequence>
<dbReference type="Proteomes" id="UP000198741">
    <property type="component" value="Chromosome I"/>
</dbReference>
<dbReference type="EMBL" id="LT629710">
    <property type="protein sequence ID" value="SDO68777.1"/>
    <property type="molecule type" value="Genomic_DNA"/>
</dbReference>
<reference evidence="2 3" key="1">
    <citation type="submission" date="2016-10" db="EMBL/GenBank/DDBJ databases">
        <authorList>
            <person name="de Groot N.N."/>
        </authorList>
    </citation>
    <scope>NUCLEOTIDE SEQUENCE [LARGE SCALE GENOMIC DNA]</scope>
    <source>
        <strain evidence="3">P4-7,KCTC 19426,CECT 7604</strain>
    </source>
</reference>
<proteinExistence type="predicted"/>
<name>A0A1H0LKN9_9ACTN</name>
<keyword evidence="3" id="KW-1185">Reference proteome</keyword>
<evidence type="ECO:0000313" key="3">
    <source>
        <dbReference type="Proteomes" id="UP000198741"/>
    </source>
</evidence>